<proteinExistence type="predicted"/>
<feature type="transmembrane region" description="Helical" evidence="1">
    <location>
        <begin position="7"/>
        <end position="27"/>
    </location>
</feature>
<gene>
    <name evidence="3" type="ORF">DLD82_06700</name>
</gene>
<dbReference type="InterPro" id="IPR000014">
    <property type="entry name" value="PAS"/>
</dbReference>
<organism evidence="3 4">
    <name type="scientific">Methanospirillum stamsii</name>
    <dbReference type="NCBI Taxonomy" id="1277351"/>
    <lineage>
        <taxon>Archaea</taxon>
        <taxon>Methanobacteriati</taxon>
        <taxon>Methanobacteriota</taxon>
        <taxon>Stenosarchaea group</taxon>
        <taxon>Methanomicrobia</taxon>
        <taxon>Methanomicrobiales</taxon>
        <taxon>Methanospirillaceae</taxon>
        <taxon>Methanospirillum</taxon>
    </lineage>
</organism>
<feature type="transmembrane region" description="Helical" evidence="1">
    <location>
        <begin position="77"/>
        <end position="97"/>
    </location>
</feature>
<keyword evidence="4" id="KW-1185">Reference proteome</keyword>
<name>A0A2V2N466_9EURY</name>
<reference evidence="3 4" key="1">
    <citation type="submission" date="2018-05" db="EMBL/GenBank/DDBJ databases">
        <title>Draft genome of Methanospirillum stamsii Pt1.</title>
        <authorList>
            <person name="Dueholm M.S."/>
            <person name="Nielsen P.H."/>
            <person name="Bakmann L.F."/>
            <person name="Otzen D.E."/>
        </authorList>
    </citation>
    <scope>NUCLEOTIDE SEQUENCE [LARGE SCALE GENOMIC DNA]</scope>
    <source>
        <strain evidence="3 4">Pt1</strain>
    </source>
</reference>
<keyword evidence="1" id="KW-1133">Transmembrane helix</keyword>
<dbReference type="EMBL" id="QGMZ01000014">
    <property type="protein sequence ID" value="PWR74912.1"/>
    <property type="molecule type" value="Genomic_DNA"/>
</dbReference>
<evidence type="ECO:0000313" key="3">
    <source>
        <dbReference type="EMBL" id="PWR74912.1"/>
    </source>
</evidence>
<evidence type="ECO:0000313" key="4">
    <source>
        <dbReference type="Proteomes" id="UP000245934"/>
    </source>
</evidence>
<feature type="domain" description="Histidine kinase N-terminal 7TM region" evidence="2">
    <location>
        <begin position="15"/>
        <end position="233"/>
    </location>
</feature>
<dbReference type="Pfam" id="PF16927">
    <property type="entry name" value="HisKA_7TM"/>
    <property type="match status" value="1"/>
</dbReference>
<evidence type="ECO:0000256" key="1">
    <source>
        <dbReference type="SAM" id="Phobius"/>
    </source>
</evidence>
<feature type="transmembrane region" description="Helical" evidence="1">
    <location>
        <begin position="150"/>
        <end position="169"/>
    </location>
</feature>
<keyword evidence="1" id="KW-0472">Membrane</keyword>
<dbReference type="InterPro" id="IPR031621">
    <property type="entry name" value="HisKA_7TM"/>
</dbReference>
<dbReference type="Proteomes" id="UP000245934">
    <property type="component" value="Unassembled WGS sequence"/>
</dbReference>
<comment type="caution">
    <text evidence="3">The sequence shown here is derived from an EMBL/GenBank/DDBJ whole genome shotgun (WGS) entry which is preliminary data.</text>
</comment>
<feature type="transmembrane region" description="Helical" evidence="1">
    <location>
        <begin position="39"/>
        <end position="57"/>
    </location>
</feature>
<dbReference type="Gene3D" id="3.30.450.20">
    <property type="entry name" value="PAS domain"/>
    <property type="match status" value="2"/>
</dbReference>
<evidence type="ECO:0000259" key="2">
    <source>
        <dbReference type="Pfam" id="PF16927"/>
    </source>
</evidence>
<keyword evidence="1" id="KW-0812">Transmembrane</keyword>
<sequence>MIRCMEIPWYFALLTFICGGILLSLSVQVYRRKHISGHSLVWGILVLYATICLTFGLDNIGMILPVPQLLSPYLFWINTYCYFALPVAWFFFCLHYIGKPEFLTARNFTLLMIIPVLMSIFRVISSRGFFHEVLTGLYFSSLSWEIDILGYGYIYGLSIAGSLLLLRRYPDVSIKFRHQIIFLITSSYILIVSGLITDINIFPSFDPMCLDAALSGFILAFGIIHYDFLQYSPVFREKFFNIATSGLIALSRDRHIIDMNPVAEKLLQISLTDAFSWHPSEIPSLRPELRKILEHPDILYEQPFSLISDEIRWYSVSSQLIQKNIGEKGGYLVVFTDITSSMNLEKQIQETKSQLIREKEKLAQVQKYRDFFLSHRDAIIIISENRIIEANPVAYGMFPEFGEAIIGMDPVSLSAGHQRNPDDVPEKLRYYCTQASSGRVIDFSWVFQSYHKEIPAEVRLSRLVYGDQILVEMSIRGMSDIYRKLDEFSEINRNLMNILYEEIHLWSLASDVISGDSDPKSDTMKEIQEILIKATRNIERIVPYQNFVKPDSSPKADEEPVLRS</sequence>
<feature type="transmembrane region" description="Helical" evidence="1">
    <location>
        <begin position="181"/>
        <end position="202"/>
    </location>
</feature>
<accession>A0A2V2N466</accession>
<dbReference type="AlphaFoldDB" id="A0A2V2N466"/>
<dbReference type="CDD" id="cd00130">
    <property type="entry name" value="PAS"/>
    <property type="match status" value="1"/>
</dbReference>
<dbReference type="SUPFAM" id="SSF55785">
    <property type="entry name" value="PYP-like sensor domain (PAS domain)"/>
    <property type="match status" value="1"/>
</dbReference>
<protein>
    <recommendedName>
        <fullName evidence="2">Histidine kinase N-terminal 7TM region domain-containing protein</fullName>
    </recommendedName>
</protein>
<feature type="transmembrane region" description="Helical" evidence="1">
    <location>
        <begin position="109"/>
        <end position="130"/>
    </location>
</feature>
<dbReference type="InterPro" id="IPR035965">
    <property type="entry name" value="PAS-like_dom_sf"/>
</dbReference>